<reference evidence="1 2" key="1">
    <citation type="submission" date="2024-01" db="EMBL/GenBank/DDBJ databases">
        <title>The genomes of 5 underutilized Papilionoideae crops provide insights into root nodulation and disease resistanc.</title>
        <authorList>
            <person name="Jiang F."/>
        </authorList>
    </citation>
    <scope>NUCLEOTIDE SEQUENCE [LARGE SCALE GENOMIC DNA]</scope>
    <source>
        <strain evidence="1">JINMINGXINNONG_FW02</strain>
        <tissue evidence="1">Leaves</tissue>
    </source>
</reference>
<gene>
    <name evidence="1" type="ORF">VNO80_08097</name>
</gene>
<name>A0AAN9RFX5_PHACN</name>
<dbReference type="EMBL" id="JAYMYR010000003">
    <property type="protein sequence ID" value="KAK7374660.1"/>
    <property type="molecule type" value="Genomic_DNA"/>
</dbReference>
<evidence type="ECO:0000313" key="2">
    <source>
        <dbReference type="Proteomes" id="UP001374584"/>
    </source>
</evidence>
<proteinExistence type="predicted"/>
<organism evidence="1 2">
    <name type="scientific">Phaseolus coccineus</name>
    <name type="common">Scarlet runner bean</name>
    <name type="synonym">Phaseolus multiflorus</name>
    <dbReference type="NCBI Taxonomy" id="3886"/>
    <lineage>
        <taxon>Eukaryota</taxon>
        <taxon>Viridiplantae</taxon>
        <taxon>Streptophyta</taxon>
        <taxon>Embryophyta</taxon>
        <taxon>Tracheophyta</taxon>
        <taxon>Spermatophyta</taxon>
        <taxon>Magnoliopsida</taxon>
        <taxon>eudicotyledons</taxon>
        <taxon>Gunneridae</taxon>
        <taxon>Pentapetalae</taxon>
        <taxon>rosids</taxon>
        <taxon>fabids</taxon>
        <taxon>Fabales</taxon>
        <taxon>Fabaceae</taxon>
        <taxon>Papilionoideae</taxon>
        <taxon>50 kb inversion clade</taxon>
        <taxon>NPAAA clade</taxon>
        <taxon>indigoferoid/millettioid clade</taxon>
        <taxon>Phaseoleae</taxon>
        <taxon>Phaseolus</taxon>
    </lineage>
</organism>
<dbReference type="Proteomes" id="UP001374584">
    <property type="component" value="Unassembled WGS sequence"/>
</dbReference>
<dbReference type="AlphaFoldDB" id="A0AAN9RFX5"/>
<sequence length="75" mass="8204">MGIDCDEFATVKKRGEWTEGRERRRTVAGDRKLIDGKACYIATTSYVVRVVSGEEEHGVMGFCVGCSQCLGVDNG</sequence>
<comment type="caution">
    <text evidence="1">The sequence shown here is derived from an EMBL/GenBank/DDBJ whole genome shotgun (WGS) entry which is preliminary data.</text>
</comment>
<evidence type="ECO:0000313" key="1">
    <source>
        <dbReference type="EMBL" id="KAK7374660.1"/>
    </source>
</evidence>
<protein>
    <submittedName>
        <fullName evidence="1">Uncharacterized protein</fullName>
    </submittedName>
</protein>
<accession>A0AAN9RFX5</accession>
<keyword evidence="2" id="KW-1185">Reference proteome</keyword>